<comment type="catalytic activity">
    <reaction evidence="1">
        <text>Hydrolysis of terminal, non-reducing beta-D-glucosyl residues with release of beta-D-glucose.</text>
        <dbReference type="EC" id="3.2.1.21"/>
    </reaction>
</comment>
<dbReference type="EC" id="3.2.1.21" evidence="4"/>
<dbReference type="InterPro" id="IPR013783">
    <property type="entry name" value="Ig-like_fold"/>
</dbReference>
<keyword evidence="8" id="KW-0326">Glycosidase</keyword>
<keyword evidence="14" id="KW-0472">Membrane</keyword>
<evidence type="ECO:0000256" key="6">
    <source>
        <dbReference type="ARBA" id="ARBA00022729"/>
    </source>
</evidence>
<dbReference type="PANTHER" id="PTHR42715">
    <property type="entry name" value="BETA-GLUCOSIDASE"/>
    <property type="match status" value="1"/>
</dbReference>
<feature type="domain" description="Fibronectin type III-like" evidence="16">
    <location>
        <begin position="810"/>
        <end position="901"/>
    </location>
</feature>
<keyword evidence="5" id="KW-0964">Secreted</keyword>
<reference evidence="17" key="1">
    <citation type="submission" date="2014-11" db="EMBL/GenBank/DDBJ databases">
        <authorList>
            <person name="Otto D Thomas"/>
            <person name="Naeem Raeece"/>
        </authorList>
    </citation>
    <scope>NUCLEOTIDE SEQUENCE</scope>
</reference>
<evidence type="ECO:0000256" key="3">
    <source>
        <dbReference type="ARBA" id="ARBA00005336"/>
    </source>
</evidence>
<dbReference type="SUPFAM" id="SSF52279">
    <property type="entry name" value="Beta-D-glucan exohydrolase, C-terminal domain"/>
    <property type="match status" value="1"/>
</dbReference>
<evidence type="ECO:0000256" key="4">
    <source>
        <dbReference type="ARBA" id="ARBA00012744"/>
    </source>
</evidence>
<evidence type="ECO:0000256" key="5">
    <source>
        <dbReference type="ARBA" id="ARBA00022525"/>
    </source>
</evidence>
<evidence type="ECO:0000256" key="13">
    <source>
        <dbReference type="ARBA" id="ARBA00041808"/>
    </source>
</evidence>
<gene>
    <name evidence="17" type="ORF">Cvel_19995</name>
</gene>
<evidence type="ECO:0000256" key="7">
    <source>
        <dbReference type="ARBA" id="ARBA00022801"/>
    </source>
</evidence>
<keyword evidence="14" id="KW-0812">Transmembrane</keyword>
<feature type="transmembrane region" description="Helical" evidence="14">
    <location>
        <begin position="944"/>
        <end position="970"/>
    </location>
</feature>
<dbReference type="InterPro" id="IPR050288">
    <property type="entry name" value="Cellulose_deg_GH3"/>
</dbReference>
<proteinExistence type="inferred from homology"/>
<dbReference type="Pfam" id="PF01915">
    <property type="entry name" value="Glyco_hydro_3_C"/>
    <property type="match status" value="1"/>
</dbReference>
<organism evidence="17">
    <name type="scientific">Chromera velia CCMP2878</name>
    <dbReference type="NCBI Taxonomy" id="1169474"/>
    <lineage>
        <taxon>Eukaryota</taxon>
        <taxon>Sar</taxon>
        <taxon>Alveolata</taxon>
        <taxon>Colpodellida</taxon>
        <taxon>Chromeraceae</taxon>
        <taxon>Chromera</taxon>
    </lineage>
</organism>
<dbReference type="GO" id="GO:0009251">
    <property type="term" value="P:glucan catabolic process"/>
    <property type="evidence" value="ECO:0007669"/>
    <property type="project" value="TreeGrafter"/>
</dbReference>
<accession>A0A0G4G398</accession>
<dbReference type="Pfam" id="PF00933">
    <property type="entry name" value="Glyco_hydro_3"/>
    <property type="match status" value="1"/>
</dbReference>
<evidence type="ECO:0000256" key="1">
    <source>
        <dbReference type="ARBA" id="ARBA00000448"/>
    </source>
</evidence>
<dbReference type="InterPro" id="IPR036881">
    <property type="entry name" value="Glyco_hydro_3_C_sf"/>
</dbReference>
<name>A0A0G4G398_9ALVE</name>
<dbReference type="SUPFAM" id="SSF51445">
    <property type="entry name" value="(Trans)glycosidases"/>
    <property type="match status" value="1"/>
</dbReference>
<dbReference type="PANTHER" id="PTHR42715:SF12">
    <property type="entry name" value="BETA-GLUCOSIDASE G-RELATED"/>
    <property type="match status" value="1"/>
</dbReference>
<evidence type="ECO:0000256" key="10">
    <source>
        <dbReference type="ARBA" id="ARBA00039579"/>
    </source>
</evidence>
<dbReference type="EMBL" id="CDMZ01000841">
    <property type="protein sequence ID" value="CEM22576.1"/>
    <property type="molecule type" value="Genomic_DNA"/>
</dbReference>
<feature type="signal peptide" evidence="15">
    <location>
        <begin position="1"/>
        <end position="31"/>
    </location>
</feature>
<dbReference type="InterPro" id="IPR017853">
    <property type="entry name" value="GH"/>
</dbReference>
<dbReference type="InterPro" id="IPR036962">
    <property type="entry name" value="Glyco_hydro_3_N_sf"/>
</dbReference>
<evidence type="ECO:0000256" key="14">
    <source>
        <dbReference type="SAM" id="Phobius"/>
    </source>
</evidence>
<evidence type="ECO:0000256" key="2">
    <source>
        <dbReference type="ARBA" id="ARBA00004613"/>
    </source>
</evidence>
<dbReference type="AlphaFoldDB" id="A0A0G4G398"/>
<feature type="chain" id="PRO_5005189630" description="Probable beta-glucosidase G" evidence="15">
    <location>
        <begin position="32"/>
        <end position="1013"/>
    </location>
</feature>
<dbReference type="InterPro" id="IPR001764">
    <property type="entry name" value="Glyco_hydro_3_N"/>
</dbReference>
<dbReference type="PRINTS" id="PR00133">
    <property type="entry name" value="GLHYDRLASE3"/>
</dbReference>
<keyword evidence="14" id="KW-1133">Transmembrane helix</keyword>
<protein>
    <recommendedName>
        <fullName evidence="10">Probable beta-glucosidase G</fullName>
        <ecNumber evidence="4">3.2.1.21</ecNumber>
    </recommendedName>
    <alternativeName>
        <fullName evidence="11">Beta-D-glucoside glucohydrolase G</fullName>
    </alternativeName>
    <alternativeName>
        <fullName evidence="12">Cellobiase G</fullName>
    </alternativeName>
    <alternativeName>
        <fullName evidence="13">Gentiobiase G</fullName>
    </alternativeName>
</protein>
<evidence type="ECO:0000313" key="17">
    <source>
        <dbReference type="EMBL" id="CEM22576.1"/>
    </source>
</evidence>
<evidence type="ECO:0000259" key="16">
    <source>
        <dbReference type="SMART" id="SM01217"/>
    </source>
</evidence>
<evidence type="ECO:0000256" key="12">
    <source>
        <dbReference type="ARBA" id="ARBA00041601"/>
    </source>
</evidence>
<dbReference type="VEuPathDB" id="CryptoDB:Cvel_19995"/>
<dbReference type="Gene3D" id="3.40.50.1700">
    <property type="entry name" value="Glycoside hydrolase family 3 C-terminal domain"/>
    <property type="match status" value="1"/>
</dbReference>
<dbReference type="Gene3D" id="2.60.40.10">
    <property type="entry name" value="Immunoglobulins"/>
    <property type="match status" value="1"/>
</dbReference>
<keyword evidence="7" id="KW-0378">Hydrolase</keyword>
<comment type="function">
    <text evidence="9">Beta-glucosidases are one of a number of cellulolytic enzymes involved in the degradation of cellulosic biomass. Catalyzes the last step releasing glucose from the inhibitory cellobiose.</text>
</comment>
<evidence type="ECO:0000256" key="15">
    <source>
        <dbReference type="SAM" id="SignalP"/>
    </source>
</evidence>
<sequence>MSSRLPKSFDRAKRRRHRHTSVFCFISLVFASSVPVSSSDVEEAIKAASVEEKLEFLRGISSDLPDIAGRVPAFPSLTFPPVYAHDGPQGVRGPKGTQTAFPSVLNAAACWDPTLMEEYGRAIGREFRMKGIPLSLGPAVQLIRVPWGGRNFEYLSEDPLLNYHMAYAITKGMKSEGVLTVAKHFIGNEQEGPGHNGRLTLDSHVSRGVLEELYLPGFRGALDAGVDAVMCAYNLVNGRYACEAPELTSVLKEGMGFKGWVMTDWGASVLDARDGLLAGLDQEMPWGAAFKQLTPAVASEPEVSSRIDNALLRILTPINRLWKDSQTEGYQPLPSAFENQGRIAANVTSDQSAAVARAVAESSAVLLKNERGTLPLLERQVLSSGDGMKGEASLPAWKEKETVLRIAVIGESGQTAGGGSGWVEGPHRPPLLDAMRSEISRLGLESSVVLSGLVWETPFSGVEQWEPFTMLPSPSAESIAEAGSLAASVDVTVVVVSVPSGEGYDRSDILSVGAPQDALVRKIALACRGEKGDREGRLVVVVRSGGAVAAPWLEDQTADAIVWEGLMGQEAGMASARLLLGESAFRGRLPVSFPSVQNPRAWLPHPEQTGEVDPSQRVSTGSSWFSFLQGRGGEVGSDTPHRTAVYSEGLRVGYRHYFAEQVRSVRPPWPLFLGGGVWTPFAKAIKKSAPEGGDGFEFEAFPFGFGLSFTSFSLEGPVEFSVLPSVSAVKFPEGQMDAHGGGERGSSTTGEGLVFGYTGPVGGFSHGGGRGAARRGNESRGGLYGVRNNEGPVVLVSCRVVNTGKREGYESIQLYVMSGVGYLESPGRGGSERKSVSVKSGGGAIPRIDLRGFAGVQLDPGESSRVVFVVPIASVIGVFSDAENEWVGRQGRFILRVCQSSAKDKFRSAGRVPIGCMEESISISQDEVKASGLAAESVKNEFGFFFAASLCLFGIVSALPLLLIIAACAVTAASRMTHGGELGSFPVRLRLRMTKLLRVWKLYLRRSLGFRTN</sequence>
<evidence type="ECO:0000256" key="9">
    <source>
        <dbReference type="ARBA" id="ARBA00024983"/>
    </source>
</evidence>
<comment type="similarity">
    <text evidence="3">Belongs to the glycosyl hydrolase 3 family.</text>
</comment>
<dbReference type="GO" id="GO:0008422">
    <property type="term" value="F:beta-glucosidase activity"/>
    <property type="evidence" value="ECO:0007669"/>
    <property type="project" value="UniProtKB-EC"/>
</dbReference>
<dbReference type="Pfam" id="PF14310">
    <property type="entry name" value="Fn3-like"/>
    <property type="match status" value="1"/>
</dbReference>
<dbReference type="Gene3D" id="3.20.20.300">
    <property type="entry name" value="Glycoside hydrolase, family 3, N-terminal domain"/>
    <property type="match status" value="1"/>
</dbReference>
<dbReference type="SMART" id="SM01217">
    <property type="entry name" value="Fn3_like"/>
    <property type="match status" value="1"/>
</dbReference>
<dbReference type="GO" id="GO:0005576">
    <property type="term" value="C:extracellular region"/>
    <property type="evidence" value="ECO:0007669"/>
    <property type="project" value="UniProtKB-SubCell"/>
</dbReference>
<evidence type="ECO:0000256" key="11">
    <source>
        <dbReference type="ARBA" id="ARBA00041276"/>
    </source>
</evidence>
<comment type="subcellular location">
    <subcellularLocation>
        <location evidence="2">Secreted</location>
    </subcellularLocation>
</comment>
<dbReference type="InterPro" id="IPR026891">
    <property type="entry name" value="Fn3-like"/>
</dbReference>
<keyword evidence="6 15" id="KW-0732">Signal</keyword>
<dbReference type="InterPro" id="IPR002772">
    <property type="entry name" value="Glyco_hydro_3_C"/>
</dbReference>
<evidence type="ECO:0000256" key="8">
    <source>
        <dbReference type="ARBA" id="ARBA00023295"/>
    </source>
</evidence>